<dbReference type="Gene3D" id="1.20.1050.10">
    <property type="match status" value="1"/>
</dbReference>
<evidence type="ECO:0000313" key="9">
    <source>
        <dbReference type="RefSeq" id="XP_039144529.1"/>
    </source>
</evidence>
<dbReference type="SFLD" id="SFLDG01152">
    <property type="entry name" value="Main.3:_Omega-_and_Tau-like"/>
    <property type="match status" value="1"/>
</dbReference>
<dbReference type="PROSITE" id="PS50405">
    <property type="entry name" value="GST_CTER"/>
    <property type="match status" value="1"/>
</dbReference>
<dbReference type="SFLD" id="SFLDG00358">
    <property type="entry name" value="Main_(cytGST)"/>
    <property type="match status" value="1"/>
</dbReference>
<keyword evidence="8" id="KW-1185">Reference proteome</keyword>
<evidence type="ECO:0000256" key="3">
    <source>
        <dbReference type="ARBA" id="ARBA00025743"/>
    </source>
</evidence>
<dbReference type="PANTHER" id="PTHR11260:SF760">
    <property type="entry name" value="GLUTATHIONE TRANSFERASE GST 23"/>
    <property type="match status" value="1"/>
</dbReference>
<dbReference type="Pfam" id="PF02798">
    <property type="entry name" value="GST_N"/>
    <property type="match status" value="1"/>
</dbReference>
<dbReference type="InterPro" id="IPR004046">
    <property type="entry name" value="GST_C"/>
</dbReference>
<dbReference type="InterPro" id="IPR036282">
    <property type="entry name" value="Glutathione-S-Trfase_C_sf"/>
</dbReference>
<dbReference type="Gene3D" id="3.40.30.10">
    <property type="entry name" value="Glutaredoxin"/>
    <property type="match status" value="1"/>
</dbReference>
<comment type="similarity">
    <text evidence="3">Belongs to the GST superfamily. Tau family.</text>
</comment>
<dbReference type="InterPro" id="IPR036249">
    <property type="entry name" value="Thioredoxin-like_sf"/>
</dbReference>
<organism evidence="8 9">
    <name type="scientific">Dioscorea cayennensis subsp. rotundata</name>
    <name type="common">White Guinea yam</name>
    <name type="synonym">Dioscorea rotundata</name>
    <dbReference type="NCBI Taxonomy" id="55577"/>
    <lineage>
        <taxon>Eukaryota</taxon>
        <taxon>Viridiplantae</taxon>
        <taxon>Streptophyta</taxon>
        <taxon>Embryophyta</taxon>
        <taxon>Tracheophyta</taxon>
        <taxon>Spermatophyta</taxon>
        <taxon>Magnoliopsida</taxon>
        <taxon>Liliopsida</taxon>
        <taxon>Dioscoreales</taxon>
        <taxon>Dioscoreaceae</taxon>
        <taxon>Dioscorea</taxon>
    </lineage>
</organism>
<dbReference type="SFLD" id="SFLDS00019">
    <property type="entry name" value="Glutathione_Transferase_(cytos"/>
    <property type="match status" value="1"/>
</dbReference>
<dbReference type="FunFam" id="3.40.30.10:FF:000044">
    <property type="entry name" value="Glutathione S-transferase GSTU6"/>
    <property type="match status" value="1"/>
</dbReference>
<keyword evidence="2" id="KW-0808">Transferase</keyword>
<evidence type="ECO:0000259" key="6">
    <source>
        <dbReference type="PROSITE" id="PS50404"/>
    </source>
</evidence>
<keyword evidence="5" id="KW-0175">Coiled coil</keyword>
<name>A0AB40CWV3_DIOCR</name>
<dbReference type="InterPro" id="IPR004045">
    <property type="entry name" value="Glutathione_S-Trfase_N"/>
</dbReference>
<evidence type="ECO:0000256" key="4">
    <source>
        <dbReference type="ARBA" id="ARBA00047960"/>
    </source>
</evidence>
<dbReference type="GO" id="GO:0006749">
    <property type="term" value="P:glutathione metabolic process"/>
    <property type="evidence" value="ECO:0007669"/>
    <property type="project" value="InterPro"/>
</dbReference>
<dbReference type="GO" id="GO:0004364">
    <property type="term" value="F:glutathione transferase activity"/>
    <property type="evidence" value="ECO:0007669"/>
    <property type="project" value="UniProtKB-EC"/>
</dbReference>
<evidence type="ECO:0000313" key="8">
    <source>
        <dbReference type="Proteomes" id="UP001515500"/>
    </source>
</evidence>
<comment type="catalytic activity">
    <reaction evidence="4">
        <text>RX + glutathione = an S-substituted glutathione + a halide anion + H(+)</text>
        <dbReference type="Rhea" id="RHEA:16437"/>
        <dbReference type="ChEBI" id="CHEBI:15378"/>
        <dbReference type="ChEBI" id="CHEBI:16042"/>
        <dbReference type="ChEBI" id="CHEBI:17792"/>
        <dbReference type="ChEBI" id="CHEBI:57925"/>
        <dbReference type="ChEBI" id="CHEBI:90779"/>
        <dbReference type="EC" id="2.5.1.18"/>
    </reaction>
</comment>
<protein>
    <recommendedName>
        <fullName evidence="1">glutathione transferase</fullName>
        <ecNumber evidence="1">2.5.1.18</ecNumber>
    </recommendedName>
</protein>
<dbReference type="PANTHER" id="PTHR11260">
    <property type="entry name" value="GLUTATHIONE S-TRANSFERASE, GST, SUPERFAMILY, GST DOMAIN CONTAINING"/>
    <property type="match status" value="1"/>
</dbReference>
<dbReference type="AlphaFoldDB" id="A0AB40CWV3"/>
<accession>A0AB40CWV3</accession>
<dbReference type="InterPro" id="IPR045073">
    <property type="entry name" value="Omega/Tau-like"/>
</dbReference>
<dbReference type="EC" id="2.5.1.18" evidence="1"/>
<reference evidence="9" key="1">
    <citation type="submission" date="2025-08" db="UniProtKB">
        <authorList>
            <consortium name="RefSeq"/>
        </authorList>
    </citation>
    <scope>IDENTIFICATION</scope>
</reference>
<dbReference type="FunFam" id="1.20.1050.10:FF:000012">
    <property type="entry name" value="Tau class glutathione S-transferase"/>
    <property type="match status" value="1"/>
</dbReference>
<feature type="domain" description="GST C-terminal" evidence="7">
    <location>
        <begin position="92"/>
        <end position="214"/>
    </location>
</feature>
<dbReference type="Pfam" id="PF00043">
    <property type="entry name" value="GST_C"/>
    <property type="match status" value="1"/>
</dbReference>
<evidence type="ECO:0000256" key="1">
    <source>
        <dbReference type="ARBA" id="ARBA00012452"/>
    </source>
</evidence>
<evidence type="ECO:0000256" key="5">
    <source>
        <dbReference type="SAM" id="Coils"/>
    </source>
</evidence>
<feature type="coiled-coil region" evidence="5">
    <location>
        <begin position="118"/>
        <end position="145"/>
    </location>
</feature>
<dbReference type="InterPro" id="IPR045074">
    <property type="entry name" value="GST_C_Tau"/>
</dbReference>
<sequence length="230" mass="26875">MGEKREVKLFGMWASPFSLRVEWALKLKGIDYEYINEKDIPYKKSQELLHFNPITKKIPVLVHHGKPLPESTVIVEYIDEAWPNGFRILPLDPFERAQARFWARFADEKFLPIIFNVYTKTGEELKKAAKELQEALKNLEKALDGKKFFGGETLGYLDIIVGWIPYWLRVIEELTGAIIIDDETLPLMNAWFDNFLAVEIIKNTLPPKDEFYEFSRGRREEFMSGQLTLD</sequence>
<dbReference type="CDD" id="cd03185">
    <property type="entry name" value="GST_C_Tau"/>
    <property type="match status" value="1"/>
</dbReference>
<evidence type="ECO:0000259" key="7">
    <source>
        <dbReference type="PROSITE" id="PS50405"/>
    </source>
</evidence>
<dbReference type="GO" id="GO:0005737">
    <property type="term" value="C:cytoplasm"/>
    <property type="evidence" value="ECO:0007669"/>
    <property type="project" value="TreeGrafter"/>
</dbReference>
<dbReference type="CDD" id="cd03058">
    <property type="entry name" value="GST_N_Tau"/>
    <property type="match status" value="1"/>
</dbReference>
<proteinExistence type="inferred from homology"/>
<gene>
    <name evidence="9" type="primary">LOC120281898</name>
</gene>
<dbReference type="InterPro" id="IPR040079">
    <property type="entry name" value="Glutathione_S-Trfase"/>
</dbReference>
<dbReference type="InterPro" id="IPR010987">
    <property type="entry name" value="Glutathione-S-Trfase_C-like"/>
</dbReference>
<dbReference type="Proteomes" id="UP001515500">
    <property type="component" value="Chromosome 18"/>
</dbReference>
<dbReference type="PROSITE" id="PS50404">
    <property type="entry name" value="GST_NTER"/>
    <property type="match status" value="1"/>
</dbReference>
<evidence type="ECO:0000256" key="2">
    <source>
        <dbReference type="ARBA" id="ARBA00022679"/>
    </source>
</evidence>
<dbReference type="SUPFAM" id="SSF47616">
    <property type="entry name" value="GST C-terminal domain-like"/>
    <property type="match status" value="1"/>
</dbReference>
<dbReference type="RefSeq" id="XP_039144529.1">
    <property type="nucleotide sequence ID" value="XM_039288595.1"/>
</dbReference>
<feature type="domain" description="GST N-terminal" evidence="6">
    <location>
        <begin position="5"/>
        <end position="86"/>
    </location>
</feature>
<dbReference type="SUPFAM" id="SSF52833">
    <property type="entry name" value="Thioredoxin-like"/>
    <property type="match status" value="1"/>
</dbReference>
<dbReference type="GeneID" id="120281898"/>